<dbReference type="SMART" id="SM00303">
    <property type="entry name" value="GPS"/>
    <property type="match status" value="1"/>
</dbReference>
<evidence type="ECO:0000313" key="18">
    <source>
        <dbReference type="Proteomes" id="UP000663836"/>
    </source>
</evidence>
<keyword evidence="5 12" id="KW-1133">Transmembrane helix</keyword>
<keyword evidence="4 13" id="KW-0732">Signal</keyword>
<comment type="caution">
    <text evidence="17">The sequence shown here is derived from an EMBL/GenBank/DDBJ whole genome shotgun (WGS) entry which is preliminary data.</text>
</comment>
<dbReference type="PROSITE" id="PS50261">
    <property type="entry name" value="G_PROTEIN_RECEP_F2_4"/>
    <property type="match status" value="1"/>
</dbReference>
<reference evidence="17" key="1">
    <citation type="submission" date="2021-02" db="EMBL/GenBank/DDBJ databases">
        <authorList>
            <person name="Nowell W R."/>
        </authorList>
    </citation>
    <scope>NUCLEOTIDE SEQUENCE</scope>
</reference>
<keyword evidence="8" id="KW-1015">Disulfide bond</keyword>
<evidence type="ECO:0000256" key="10">
    <source>
        <dbReference type="ARBA" id="ARBA00023180"/>
    </source>
</evidence>
<dbReference type="Gene3D" id="1.20.1070.10">
    <property type="entry name" value="Rhodopsin 7-helix transmembrane proteins"/>
    <property type="match status" value="1"/>
</dbReference>
<evidence type="ECO:0000259" key="16">
    <source>
        <dbReference type="PROSITE" id="PS50261"/>
    </source>
</evidence>
<dbReference type="PROSITE" id="PS50221">
    <property type="entry name" value="GAIN_B"/>
    <property type="match status" value="1"/>
</dbReference>
<dbReference type="CDD" id="cd15040">
    <property type="entry name" value="7tmB2_Adhesion"/>
    <property type="match status" value="1"/>
</dbReference>
<dbReference type="InterPro" id="IPR057244">
    <property type="entry name" value="GAIN_B"/>
</dbReference>
<dbReference type="PRINTS" id="PR00249">
    <property type="entry name" value="GPCRSECRETIN"/>
</dbReference>
<gene>
    <name evidence="17" type="ORF">JBS370_LOCUS15481</name>
</gene>
<feature type="transmembrane region" description="Helical" evidence="12">
    <location>
        <begin position="704"/>
        <end position="726"/>
    </location>
</feature>
<dbReference type="InterPro" id="IPR046338">
    <property type="entry name" value="GAIN_dom_sf"/>
</dbReference>
<evidence type="ECO:0000313" key="17">
    <source>
        <dbReference type="EMBL" id="CAF3804213.1"/>
    </source>
</evidence>
<proteinExistence type="inferred from homology"/>
<evidence type="ECO:0000256" key="9">
    <source>
        <dbReference type="ARBA" id="ARBA00023170"/>
    </source>
</evidence>
<evidence type="ECO:0000256" key="8">
    <source>
        <dbReference type="ARBA" id="ARBA00023157"/>
    </source>
</evidence>
<keyword evidence="6" id="KW-0297">G-protein coupled receptor</keyword>
<keyword evidence="9" id="KW-0675">Receptor</keyword>
<dbReference type="EMBL" id="CAJOBD010001485">
    <property type="protein sequence ID" value="CAF3804213.1"/>
    <property type="molecule type" value="Genomic_DNA"/>
</dbReference>
<keyword evidence="3 12" id="KW-0812">Transmembrane</keyword>
<evidence type="ECO:0000259" key="15">
    <source>
        <dbReference type="PROSITE" id="PS50227"/>
    </source>
</evidence>
<feature type="transmembrane region" description="Helical" evidence="12">
    <location>
        <begin position="897"/>
        <end position="916"/>
    </location>
</feature>
<feature type="transmembrane region" description="Helical" evidence="12">
    <location>
        <begin position="922"/>
        <end position="945"/>
    </location>
</feature>
<dbReference type="PANTHER" id="PTHR12011">
    <property type="entry name" value="ADHESION G-PROTEIN COUPLED RECEPTOR"/>
    <property type="match status" value="1"/>
</dbReference>
<feature type="transmembrane region" description="Helical" evidence="12">
    <location>
        <begin position="738"/>
        <end position="760"/>
    </location>
</feature>
<evidence type="ECO:0000256" key="4">
    <source>
        <dbReference type="ARBA" id="ARBA00022729"/>
    </source>
</evidence>
<dbReference type="Gene3D" id="2.60.220.50">
    <property type="match status" value="1"/>
</dbReference>
<feature type="chain" id="PRO_5032301821" evidence="13">
    <location>
        <begin position="23"/>
        <end position="1060"/>
    </location>
</feature>
<dbReference type="Proteomes" id="UP000663836">
    <property type="component" value="Unassembled WGS sequence"/>
</dbReference>
<dbReference type="GO" id="GO:0007166">
    <property type="term" value="P:cell surface receptor signaling pathway"/>
    <property type="evidence" value="ECO:0007669"/>
    <property type="project" value="InterPro"/>
</dbReference>
<evidence type="ECO:0000256" key="7">
    <source>
        <dbReference type="ARBA" id="ARBA00023136"/>
    </source>
</evidence>
<dbReference type="GO" id="GO:0030246">
    <property type="term" value="F:carbohydrate binding"/>
    <property type="evidence" value="ECO:0007669"/>
    <property type="project" value="InterPro"/>
</dbReference>
<dbReference type="Pfam" id="PF01825">
    <property type="entry name" value="GPS"/>
    <property type="match status" value="1"/>
</dbReference>
<dbReference type="InterPro" id="IPR000832">
    <property type="entry name" value="GPCR_2_secretin-like"/>
</dbReference>
<evidence type="ECO:0000256" key="12">
    <source>
        <dbReference type="SAM" id="Phobius"/>
    </source>
</evidence>
<dbReference type="Pfam" id="PF00002">
    <property type="entry name" value="7tm_2"/>
    <property type="match status" value="1"/>
</dbReference>
<feature type="transmembrane region" description="Helical" evidence="12">
    <location>
        <begin position="812"/>
        <end position="832"/>
    </location>
</feature>
<evidence type="ECO:0000256" key="13">
    <source>
        <dbReference type="SAM" id="SignalP"/>
    </source>
</evidence>
<dbReference type="InterPro" id="IPR043159">
    <property type="entry name" value="Lectin_gal-bd_sf"/>
</dbReference>
<keyword evidence="7 12" id="KW-0472">Membrane</keyword>
<dbReference type="InterPro" id="IPR001879">
    <property type="entry name" value="GPCR_2_extracellular_dom"/>
</dbReference>
<protein>
    <submittedName>
        <fullName evidence="17">Uncharacterized protein</fullName>
    </submittedName>
</protein>
<dbReference type="PANTHER" id="PTHR12011:SF347">
    <property type="entry name" value="FI21270P1-RELATED"/>
    <property type="match status" value="1"/>
</dbReference>
<dbReference type="Pfam" id="PF02140">
    <property type="entry name" value="SUEL_Lectin"/>
    <property type="match status" value="1"/>
</dbReference>
<feature type="transmembrane region" description="Helical" evidence="12">
    <location>
        <begin position="852"/>
        <end position="877"/>
    </location>
</feature>
<dbReference type="InterPro" id="IPR036445">
    <property type="entry name" value="GPCR_2_extracell_dom_sf"/>
</dbReference>
<dbReference type="Gene3D" id="4.10.1240.10">
    <property type="entry name" value="GPCR, family 2, extracellular hormone receptor domain"/>
    <property type="match status" value="1"/>
</dbReference>
<feature type="domain" description="G-protein coupled receptors family 2 profile 2" evidence="16">
    <location>
        <begin position="702"/>
        <end position="946"/>
    </location>
</feature>
<name>A0A819BNQ6_9BILA</name>
<dbReference type="PROSITE" id="PS50227">
    <property type="entry name" value="G_PROTEIN_RECEP_F2_3"/>
    <property type="match status" value="1"/>
</dbReference>
<accession>A0A819BNQ6</accession>
<feature type="domain" description="GAIN-B" evidence="14">
    <location>
        <begin position="548"/>
        <end position="690"/>
    </location>
</feature>
<dbReference type="GO" id="GO:0004930">
    <property type="term" value="F:G protein-coupled receptor activity"/>
    <property type="evidence" value="ECO:0007669"/>
    <property type="project" value="UniProtKB-KW"/>
</dbReference>
<evidence type="ECO:0000256" key="2">
    <source>
        <dbReference type="ARBA" id="ARBA00007343"/>
    </source>
</evidence>
<dbReference type="InterPro" id="IPR017981">
    <property type="entry name" value="GPCR_2-like_7TM"/>
</dbReference>
<evidence type="ECO:0000256" key="5">
    <source>
        <dbReference type="ARBA" id="ARBA00022989"/>
    </source>
</evidence>
<dbReference type="FunFam" id="1.20.1070.10:FF:000058">
    <property type="entry name" value="Adhesion G protein-coupled receptor F5"/>
    <property type="match status" value="1"/>
</dbReference>
<dbReference type="InterPro" id="IPR000922">
    <property type="entry name" value="Lectin_gal-bd_dom"/>
</dbReference>
<evidence type="ECO:0000256" key="6">
    <source>
        <dbReference type="ARBA" id="ARBA00023040"/>
    </source>
</evidence>
<evidence type="ECO:0000256" key="3">
    <source>
        <dbReference type="ARBA" id="ARBA00022692"/>
    </source>
</evidence>
<feature type="signal peptide" evidence="13">
    <location>
        <begin position="1"/>
        <end position="22"/>
    </location>
</feature>
<dbReference type="InterPro" id="IPR000203">
    <property type="entry name" value="GPS"/>
</dbReference>
<organism evidence="17 18">
    <name type="scientific">Rotaria sordida</name>
    <dbReference type="NCBI Taxonomy" id="392033"/>
    <lineage>
        <taxon>Eukaryota</taxon>
        <taxon>Metazoa</taxon>
        <taxon>Spiralia</taxon>
        <taxon>Gnathifera</taxon>
        <taxon>Rotifera</taxon>
        <taxon>Eurotatoria</taxon>
        <taxon>Bdelloidea</taxon>
        <taxon>Philodinida</taxon>
        <taxon>Philodinidae</taxon>
        <taxon>Rotaria</taxon>
    </lineage>
</organism>
<feature type="transmembrane region" description="Helical" evidence="12">
    <location>
        <begin position="780"/>
        <end position="800"/>
    </location>
</feature>
<keyword evidence="10" id="KW-0325">Glycoprotein</keyword>
<dbReference type="GO" id="GO:0005886">
    <property type="term" value="C:plasma membrane"/>
    <property type="evidence" value="ECO:0007669"/>
    <property type="project" value="TreeGrafter"/>
</dbReference>
<dbReference type="Gene3D" id="2.60.120.740">
    <property type="match status" value="1"/>
</dbReference>
<evidence type="ECO:0000256" key="11">
    <source>
        <dbReference type="ARBA" id="ARBA00023224"/>
    </source>
</evidence>
<sequence>MNGCYHYLLLLSIFSSLEKTISINLPNVTIQHICEHDLLFIKCSNINETIQIIRSMYGRTSQRICNYDLTNQINYKTCANIEQSKYQTKLRCQKKSSCQILIDNTIYIDPCGLNISKHFEIHYRCINFDEICFKLIHNCFISKDLKCIEKIQEDYSCQCPTTICEYNYEKQLIGFIENTCSSENFQGIHWPKTIVNKGQHVSCPYPCIGQIFRFCHMNNQWSKPNYTNCQCPIKKFDQLSMHHLAHSYIFQCNFWLINRLLPKDNQCIFEADEHDDNNSATCLLSAFEKMSFTFCLSFSIDFKNLGFEIFLPINNQRKFYLPSIYHEFKSQFGLNQIFINKIDNSYENLPMMFIDIKNSSSIIKSFILVEQSNNLTSIQTANVTVIFNHRSSELRYQCRAYRSTNSSFQINTSDIFFTCQLLCSNGSHVICQCPFYNPFMHYVLQVDTSISEDNFELLMIDNDLKDKCLIDSFNKSIQQSINKIDYYLKKFLLFQQKKLLAKKLIAFIDLLIDNEDEWLNRNLYSKWNIIIRFIQQLEFIGLQLIDISNSFISINKYIEFFVNSQEYENKNRSIIISINNKINSTFFIISKLDEYLNINQSSNKLNSHIINLNIKQKNLENIQIIFRHLNPLNNSNQISTCVYLKNIKNRNDIQWSTDGCYLLSSNLTHSICSCNHLSTFAVLMNAQNIFEKSIANIHINRLSLISKIGCVISIICLLLTIIILMMRRRLDIDNDLMIVRNILHINMSICLLIAQLLYLFGINQIKYKSGCRTITILLHYFLLATFSWMFVDGIELIIALKHVLKIDHIRILAYSLYAYGFPLLIVILAIGLSTHEHYSNKHCWFSYDNAFIWAFAIPFALLILANICFFIISIYTICKHVKNSNSSKEIKFSLRDITILSILFGLTWLIGLFHLHEQIPIIISYIFTILNSFQGLLIFIFICLLKKQIQHFYIHQILNIYKKSNIEEKSNQHYNTSSSGYSSAHSSDLNKQILSLDHQSSFHTNTEYLSSMPSGLLSTFRYPTSNIILQTKLEQNEQLLKKYKTDLHHLHDDHQYYEIG</sequence>
<feature type="domain" description="G-protein coupled receptors family 2 profile 1" evidence="15">
    <location>
        <begin position="146"/>
        <end position="233"/>
    </location>
</feature>
<evidence type="ECO:0000259" key="14">
    <source>
        <dbReference type="PROSITE" id="PS50221"/>
    </source>
</evidence>
<comment type="similarity">
    <text evidence="2">Belongs to the G-protein coupled receptor 2 family. Adhesion G-protein coupled receptor (ADGR) subfamily.</text>
</comment>
<keyword evidence="11" id="KW-0807">Transducer</keyword>
<evidence type="ECO:0000256" key="1">
    <source>
        <dbReference type="ARBA" id="ARBA00004141"/>
    </source>
</evidence>
<comment type="subcellular location">
    <subcellularLocation>
        <location evidence="1">Membrane</location>
        <topology evidence="1">Multi-pass membrane protein</topology>
    </subcellularLocation>
</comment>
<dbReference type="AlphaFoldDB" id="A0A819BNQ6"/>